<organism evidence="2 3">
    <name type="scientific">Nakamurella antarctica</name>
    <dbReference type="NCBI Taxonomy" id="1902245"/>
    <lineage>
        <taxon>Bacteria</taxon>
        <taxon>Bacillati</taxon>
        <taxon>Actinomycetota</taxon>
        <taxon>Actinomycetes</taxon>
        <taxon>Nakamurellales</taxon>
        <taxon>Nakamurellaceae</taxon>
        <taxon>Nakamurella</taxon>
    </lineage>
</organism>
<reference evidence="2 3" key="1">
    <citation type="submission" date="2018-11" db="EMBL/GenBank/DDBJ databases">
        <authorList>
            <person name="Da X."/>
        </authorList>
    </citation>
    <scope>NUCLEOTIDE SEQUENCE [LARGE SCALE GENOMIC DNA]</scope>
    <source>
        <strain evidence="2 3">S14-144</strain>
    </source>
</reference>
<dbReference type="RefSeq" id="WP_124799417.1">
    <property type="nucleotide sequence ID" value="NZ_CP034170.1"/>
</dbReference>
<dbReference type="EMBL" id="CP034170">
    <property type="protein sequence ID" value="AZI58508.1"/>
    <property type="molecule type" value="Genomic_DNA"/>
</dbReference>
<name>A0A3G8ZMY7_9ACTN</name>
<dbReference type="SUPFAM" id="SSF55486">
    <property type="entry name" value="Metalloproteases ('zincins'), catalytic domain"/>
    <property type="match status" value="1"/>
</dbReference>
<sequence>MTTSGTQSGGPRAVQGDRVRRDRRGRGLRTPLLPADLPAARSRAEQFDQVVLSAVSALESRWPTELSTLEFAVDEVPIVSSEAIAPATDVILDGSVPLARFFAPGVDKRGKPTKARVVLYRRPLEVRAGDPSDLGDLVEEVLAEQVAAILGEPESEPEDEA</sequence>
<dbReference type="InterPro" id="IPR038555">
    <property type="entry name" value="Zincin_1_sf"/>
</dbReference>
<dbReference type="AlphaFoldDB" id="A0A3G8ZMY7"/>
<protein>
    <submittedName>
        <fullName evidence="2">Metallopeptidase family protein</fullName>
    </submittedName>
</protein>
<accession>A0A3G8ZMY7</accession>
<dbReference type="OrthoDB" id="4966605at2"/>
<evidence type="ECO:0000313" key="2">
    <source>
        <dbReference type="EMBL" id="AZI58508.1"/>
    </source>
</evidence>
<keyword evidence="3" id="KW-1185">Reference proteome</keyword>
<dbReference type="KEGG" id="nak:EH165_10565"/>
<feature type="region of interest" description="Disordered" evidence="1">
    <location>
        <begin position="1"/>
        <end position="35"/>
    </location>
</feature>
<evidence type="ECO:0000256" key="1">
    <source>
        <dbReference type="SAM" id="MobiDB-lite"/>
    </source>
</evidence>
<dbReference type="Proteomes" id="UP000268084">
    <property type="component" value="Chromosome"/>
</dbReference>
<gene>
    <name evidence="2" type="ORF">EH165_10565</name>
</gene>
<dbReference type="Gene3D" id="3.30.2010.20">
    <property type="match status" value="1"/>
</dbReference>
<proteinExistence type="predicted"/>
<dbReference type="Pfam" id="PF06262">
    <property type="entry name" value="Zincin_1"/>
    <property type="match status" value="1"/>
</dbReference>
<dbReference type="CDD" id="cd12954">
    <property type="entry name" value="MMP_TTHA0227_like_1"/>
    <property type="match status" value="1"/>
</dbReference>
<reference evidence="2 3" key="2">
    <citation type="submission" date="2018-12" db="EMBL/GenBank/DDBJ databases">
        <title>Nakamurella antarcticus sp. nov., isolated from Antarctica South Shetland Islands soil.</title>
        <authorList>
            <person name="Peng F."/>
        </authorList>
    </citation>
    <scope>NUCLEOTIDE SEQUENCE [LARGE SCALE GENOMIC DNA]</scope>
    <source>
        <strain evidence="2 3">S14-144</strain>
    </source>
</reference>
<evidence type="ECO:0000313" key="3">
    <source>
        <dbReference type="Proteomes" id="UP000268084"/>
    </source>
</evidence>
<dbReference type="InterPro" id="IPR010428">
    <property type="entry name" value="Zincin_1"/>
</dbReference>